<keyword evidence="2" id="KW-1185">Reference proteome</keyword>
<dbReference type="STRING" id="118168.MC7420_7473"/>
<sequence length="53" mass="5670">MGEGKPNAPLITVQLASLDKTEPKKVNGRAFLDTGSAPTPLMPHQCASLNYFL</sequence>
<evidence type="ECO:0000313" key="1">
    <source>
        <dbReference type="EMBL" id="EDX78820.1"/>
    </source>
</evidence>
<accession>B4VGY5</accession>
<name>B4VGY5_9CYAN</name>
<dbReference type="HOGENOM" id="CLU_3060429_0_0_3"/>
<reference evidence="1 2" key="1">
    <citation type="submission" date="2008-07" db="EMBL/GenBank/DDBJ databases">
        <authorList>
            <person name="Tandeau de Marsac N."/>
            <person name="Ferriera S."/>
            <person name="Johnson J."/>
            <person name="Kravitz S."/>
            <person name="Beeson K."/>
            <person name="Sutton G."/>
            <person name="Rogers Y.-H."/>
            <person name="Friedman R."/>
            <person name="Frazier M."/>
            <person name="Venter J.C."/>
        </authorList>
    </citation>
    <scope>NUCLEOTIDE SEQUENCE [LARGE SCALE GENOMIC DNA]</scope>
    <source>
        <strain evidence="1 2">PCC 7420</strain>
    </source>
</reference>
<dbReference type="AlphaFoldDB" id="B4VGY5"/>
<proteinExistence type="predicted"/>
<protein>
    <submittedName>
        <fullName evidence="1">Uncharacterized protein</fullName>
    </submittedName>
</protein>
<evidence type="ECO:0000313" key="2">
    <source>
        <dbReference type="Proteomes" id="UP000003835"/>
    </source>
</evidence>
<organism evidence="1 2">
    <name type="scientific">Coleofasciculus chthonoplastes PCC 7420</name>
    <dbReference type="NCBI Taxonomy" id="118168"/>
    <lineage>
        <taxon>Bacteria</taxon>
        <taxon>Bacillati</taxon>
        <taxon>Cyanobacteriota</taxon>
        <taxon>Cyanophyceae</taxon>
        <taxon>Coleofasciculales</taxon>
        <taxon>Coleofasciculaceae</taxon>
        <taxon>Coleofasciculus</taxon>
    </lineage>
</organism>
<gene>
    <name evidence="1" type="ORF">MC7420_7473</name>
</gene>
<dbReference type="Proteomes" id="UP000003835">
    <property type="component" value="Unassembled WGS sequence"/>
</dbReference>
<dbReference type="EMBL" id="DS989841">
    <property type="protein sequence ID" value="EDX78820.1"/>
    <property type="molecule type" value="Genomic_DNA"/>
</dbReference>